<keyword evidence="4" id="KW-1185">Reference proteome</keyword>
<evidence type="ECO:0000256" key="1">
    <source>
        <dbReference type="SAM" id="Phobius"/>
    </source>
</evidence>
<feature type="domain" description="DUF6536" evidence="2">
    <location>
        <begin position="78"/>
        <end position="210"/>
    </location>
</feature>
<sequence length="210" mass="22954">MLHGMRTASKAPNYSPLNSGLSGVDIELLENRGHVPEQRSRKEPDVVTGVEYITDEPAETDPADEEKRSWWRRNLSGWRGGLVVCIALAASVLAINIGFLIWAVLPSSSVKLDKKSGLGVLYRGDSDTMDELSRVIHLVVNVLGTLLLGASNYSLQIMLAPTRAEVDHAHRKRDWVDVGAQSLRNLKFIGRGRALVCAALAVSSLPLHLL</sequence>
<feature type="transmembrane region" description="Helical" evidence="1">
    <location>
        <begin position="135"/>
        <end position="155"/>
    </location>
</feature>
<evidence type="ECO:0000313" key="3">
    <source>
        <dbReference type="EMBL" id="KAK0638170.1"/>
    </source>
</evidence>
<name>A0AA39XQY6_9PEZI</name>
<reference evidence="3" key="1">
    <citation type="submission" date="2023-06" db="EMBL/GenBank/DDBJ databases">
        <title>Multi-omics analyses reveal the molecular pathogenesis toolkit of Lasiodiplodia hormozganensis, a cross-kingdom pathogen.</title>
        <authorList>
            <person name="Felix C."/>
            <person name="Meneses R."/>
            <person name="Goncalves M.F.M."/>
            <person name="Tilleman L."/>
            <person name="Duarte A.S."/>
            <person name="Jorrin-Novo J.V."/>
            <person name="Van De Peer Y."/>
            <person name="Deforce D."/>
            <person name="Van Nieuwerburgh F."/>
            <person name="Esteves A.C."/>
            <person name="Alves A."/>
        </authorList>
    </citation>
    <scope>NUCLEOTIDE SEQUENCE</scope>
    <source>
        <strain evidence="3">CBS 339.90</strain>
    </source>
</reference>
<dbReference type="PANTHER" id="PTHR35395:SF1">
    <property type="entry name" value="DUF6536 DOMAIN-CONTAINING PROTEIN"/>
    <property type="match status" value="1"/>
</dbReference>
<evidence type="ECO:0000259" key="2">
    <source>
        <dbReference type="Pfam" id="PF20163"/>
    </source>
</evidence>
<proteinExistence type="predicted"/>
<dbReference type="EMBL" id="JAUJDW010000101">
    <property type="protein sequence ID" value="KAK0638170.1"/>
    <property type="molecule type" value="Genomic_DNA"/>
</dbReference>
<dbReference type="Pfam" id="PF20163">
    <property type="entry name" value="DUF6536"/>
    <property type="match status" value="1"/>
</dbReference>
<keyword evidence="1" id="KW-0812">Transmembrane</keyword>
<feature type="transmembrane region" description="Helical" evidence="1">
    <location>
        <begin position="82"/>
        <end position="105"/>
    </location>
</feature>
<gene>
    <name evidence="3" type="ORF">DIS24_g10097</name>
</gene>
<accession>A0AA39XQY6</accession>
<dbReference type="InterPro" id="IPR046623">
    <property type="entry name" value="DUF6536"/>
</dbReference>
<keyword evidence="1" id="KW-0472">Membrane</keyword>
<dbReference type="PANTHER" id="PTHR35395">
    <property type="entry name" value="DUF6536 DOMAIN-CONTAINING PROTEIN"/>
    <property type="match status" value="1"/>
</dbReference>
<dbReference type="AlphaFoldDB" id="A0AA39XQY6"/>
<keyword evidence="1" id="KW-1133">Transmembrane helix</keyword>
<evidence type="ECO:0000313" key="4">
    <source>
        <dbReference type="Proteomes" id="UP001175001"/>
    </source>
</evidence>
<organism evidence="3 4">
    <name type="scientific">Lasiodiplodia hormozganensis</name>
    <dbReference type="NCBI Taxonomy" id="869390"/>
    <lineage>
        <taxon>Eukaryota</taxon>
        <taxon>Fungi</taxon>
        <taxon>Dikarya</taxon>
        <taxon>Ascomycota</taxon>
        <taxon>Pezizomycotina</taxon>
        <taxon>Dothideomycetes</taxon>
        <taxon>Dothideomycetes incertae sedis</taxon>
        <taxon>Botryosphaeriales</taxon>
        <taxon>Botryosphaeriaceae</taxon>
        <taxon>Lasiodiplodia</taxon>
    </lineage>
</organism>
<comment type="caution">
    <text evidence="3">The sequence shown here is derived from an EMBL/GenBank/DDBJ whole genome shotgun (WGS) entry which is preliminary data.</text>
</comment>
<dbReference type="Proteomes" id="UP001175001">
    <property type="component" value="Unassembled WGS sequence"/>
</dbReference>
<protein>
    <recommendedName>
        <fullName evidence="2">DUF6536 domain-containing protein</fullName>
    </recommendedName>
</protein>